<protein>
    <submittedName>
        <fullName evidence="5">Transglutaminase-like superfamily protein</fullName>
    </submittedName>
</protein>
<feature type="transmembrane region" description="Helical" evidence="2">
    <location>
        <begin position="136"/>
        <end position="156"/>
    </location>
</feature>
<accession>A0A1H3PEU4</accession>
<sequence>MAGRGRKHPVNRSVSAVAVAVASASAGWAFAAGFDWPVLVAPVVLASVVPVVLLTVAARFGPRLLAVAHVVAPLLLALVHGQAPAALADALVDGPRRLLNITLPAQPRPDLVLVVAAATWLTAAAGTHLALRTRSALAPGVPAVLTLVAASAFVAPVVTRTAVAPVLGLVAAIATLAVVRRRRTPRVVPAVAAVVAVVAGAGITAGQRLGGDPYDPRDRLAVPISVRADLNPLDRVPGYRARPDARLFTVETSSPRPWRLAVLDRFDGQDWTMSRPRFVPAGLGTGAGTVTGVPVRQNFVIDELDGYFLPAADVPVRLHDGVDAVDEETGTLLSTERLRPGRHYAVSSGRASDRVSPGETALPAPVPASVVALAGEVTGESAPLDALETRLRRHGRTDPAAPGGHSYGHVDRLLSGTAVGGAEQYAVAFALVARRLGRPSRIVVGFAPGTREGPALVVRGRDVRVWPEVLLPEGWRGYEPAPQPGAAAAPAPAVTKSVRPSPAPTPSATAAPDARPSASAASSPDDTGGGETGGATGAGLPASYLLAVVLLAVAAYLVTVLAAPPLRRRSRRRAADPRTRAVNAWWDVLEALRGRTPGIAVRTNGQLADHAAKVCPGAAADVAALAVLADHAGFAGEPVGADIAEAAWVLADRIRPRVERLDHPVRRSVRRLAPARLWTVRAVASGRRPRWNRADLREAT</sequence>
<feature type="transmembrane region" description="Helical" evidence="2">
    <location>
        <begin position="187"/>
        <end position="206"/>
    </location>
</feature>
<dbReference type="InterPro" id="IPR038765">
    <property type="entry name" value="Papain-like_cys_pep_sf"/>
</dbReference>
<dbReference type="SUPFAM" id="SSF54001">
    <property type="entry name" value="Cysteine proteinases"/>
    <property type="match status" value="1"/>
</dbReference>
<keyword evidence="6" id="KW-1185">Reference proteome</keyword>
<proteinExistence type="predicted"/>
<keyword evidence="2" id="KW-0472">Membrane</keyword>
<organism evidence="5 6">
    <name type="scientific">Asanoa ishikariensis</name>
    <dbReference type="NCBI Taxonomy" id="137265"/>
    <lineage>
        <taxon>Bacteria</taxon>
        <taxon>Bacillati</taxon>
        <taxon>Actinomycetota</taxon>
        <taxon>Actinomycetes</taxon>
        <taxon>Micromonosporales</taxon>
        <taxon>Micromonosporaceae</taxon>
        <taxon>Asanoa</taxon>
    </lineage>
</organism>
<feature type="compositionally biased region" description="Low complexity" evidence="1">
    <location>
        <begin position="484"/>
        <end position="493"/>
    </location>
</feature>
<feature type="region of interest" description="Disordered" evidence="1">
    <location>
        <begin position="481"/>
        <end position="534"/>
    </location>
</feature>
<dbReference type="InterPro" id="IPR052901">
    <property type="entry name" value="Bact_TGase-like"/>
</dbReference>
<feature type="signal peptide" evidence="3">
    <location>
        <begin position="1"/>
        <end position="31"/>
    </location>
</feature>
<feature type="transmembrane region" description="Helical" evidence="2">
    <location>
        <begin position="70"/>
        <end position="91"/>
    </location>
</feature>
<feature type="transmembrane region" description="Helical" evidence="2">
    <location>
        <begin position="111"/>
        <end position="131"/>
    </location>
</feature>
<dbReference type="Proteomes" id="UP000199632">
    <property type="component" value="Unassembled WGS sequence"/>
</dbReference>
<feature type="domain" description="Transglutaminase-like" evidence="4">
    <location>
        <begin position="414"/>
        <end position="482"/>
    </location>
</feature>
<dbReference type="Pfam" id="PF01841">
    <property type="entry name" value="Transglut_core"/>
    <property type="match status" value="1"/>
</dbReference>
<keyword evidence="3" id="KW-0732">Signal</keyword>
<keyword evidence="2" id="KW-1133">Transmembrane helix</keyword>
<dbReference type="Pfam" id="PF11992">
    <property type="entry name" value="TgpA_N"/>
    <property type="match status" value="1"/>
</dbReference>
<feature type="transmembrane region" description="Helical" evidence="2">
    <location>
        <begin position="162"/>
        <end position="180"/>
    </location>
</feature>
<dbReference type="InterPro" id="IPR002931">
    <property type="entry name" value="Transglutaminase-like"/>
</dbReference>
<evidence type="ECO:0000259" key="4">
    <source>
        <dbReference type="SMART" id="SM00460"/>
    </source>
</evidence>
<dbReference type="PANTHER" id="PTHR42736">
    <property type="entry name" value="PROTEIN-GLUTAMINE GAMMA-GLUTAMYLTRANSFERASE"/>
    <property type="match status" value="1"/>
</dbReference>
<evidence type="ECO:0000313" key="5">
    <source>
        <dbReference type="EMBL" id="SDY99674.1"/>
    </source>
</evidence>
<feature type="transmembrane region" description="Helical" evidence="2">
    <location>
        <begin position="544"/>
        <end position="563"/>
    </location>
</feature>
<name>A0A1H3PEU4_9ACTN</name>
<dbReference type="Gene3D" id="3.10.620.30">
    <property type="match status" value="1"/>
</dbReference>
<dbReference type="STRING" id="137265.SAMN05421684_2835"/>
<dbReference type="EMBL" id="FNQB01000001">
    <property type="protein sequence ID" value="SDY99674.1"/>
    <property type="molecule type" value="Genomic_DNA"/>
</dbReference>
<keyword evidence="2" id="KW-0812">Transmembrane</keyword>
<dbReference type="AlphaFoldDB" id="A0A1H3PEU4"/>
<dbReference type="InterPro" id="IPR021878">
    <property type="entry name" value="TgpA_N"/>
</dbReference>
<evidence type="ECO:0000256" key="1">
    <source>
        <dbReference type="SAM" id="MobiDB-lite"/>
    </source>
</evidence>
<feature type="compositionally biased region" description="Low complexity" evidence="1">
    <location>
        <begin position="506"/>
        <end position="526"/>
    </location>
</feature>
<dbReference type="SMART" id="SM00460">
    <property type="entry name" value="TGc"/>
    <property type="match status" value="1"/>
</dbReference>
<gene>
    <name evidence="5" type="ORF">SAMN05421684_2835</name>
</gene>
<evidence type="ECO:0000313" key="6">
    <source>
        <dbReference type="Proteomes" id="UP000199632"/>
    </source>
</evidence>
<dbReference type="PANTHER" id="PTHR42736:SF1">
    <property type="entry name" value="PROTEIN-GLUTAMINE GAMMA-GLUTAMYLTRANSFERASE"/>
    <property type="match status" value="1"/>
</dbReference>
<feature type="transmembrane region" description="Helical" evidence="2">
    <location>
        <begin position="39"/>
        <end position="58"/>
    </location>
</feature>
<reference evidence="6" key="1">
    <citation type="submission" date="2016-10" db="EMBL/GenBank/DDBJ databases">
        <authorList>
            <person name="Varghese N."/>
            <person name="Submissions S."/>
        </authorList>
    </citation>
    <scope>NUCLEOTIDE SEQUENCE [LARGE SCALE GENOMIC DNA]</scope>
    <source>
        <strain evidence="6">DSM 44718</strain>
    </source>
</reference>
<evidence type="ECO:0000256" key="3">
    <source>
        <dbReference type="SAM" id="SignalP"/>
    </source>
</evidence>
<dbReference type="OrthoDB" id="9804023at2"/>
<evidence type="ECO:0000256" key="2">
    <source>
        <dbReference type="SAM" id="Phobius"/>
    </source>
</evidence>
<feature type="chain" id="PRO_5011621812" evidence="3">
    <location>
        <begin position="32"/>
        <end position="700"/>
    </location>
</feature>